<evidence type="ECO:0000313" key="1">
    <source>
        <dbReference type="EMBL" id="SDZ12675.1"/>
    </source>
</evidence>
<proteinExistence type="predicted"/>
<accession>A0A1H3QI56</accession>
<name>A0A1H3QI56_9BACT</name>
<evidence type="ECO:0000313" key="2">
    <source>
        <dbReference type="Proteomes" id="UP000199663"/>
    </source>
</evidence>
<keyword evidence="2" id="KW-1185">Reference proteome</keyword>
<sequence>MAKGIIIWFLFLPVFLTGKSNPLGVGVRNENPLSELKEQNKELGIFSPDQFCLYFGSVIGDFFGGGNPDTDVYSWKILKPDGSLLVEKVGGFQTFSHTFSILGEYEVQLKVRRGLEEVFSGHKNFQVVKGADLLLESSYLLCDDGNAVLTLFDPKIPFLDKYVIEWKNSNGEVLGKANSIVVNKADVYSVYFYSLDGEGELTCPYTANTLVYYPEDYSLQISKTEECDGGTVILVTSNKNVSGNWYYQKEGDSEMKFLNEGSQLSFSSSGDLEGPGNYQIVFKLDNQDKIYCKTQESISYKVLPSVEFSMSLEKGSGNCADDDGVLLLTAWSDMDIVQILGTDIVLNDLKMGQTYPIPNLKAGVYHARGRLGNCSKVRAAIVPLLEPPESIKFNIVEIRGEACNDIGKIPGLIRIKMAQMGFMGDYRVLNTGGVEIASGSIVATEQEFEISIGPGNYYLEVVEEDGCKNPYIERFEVPSKEQIAFSAPQRFTVCESFEYTPEVDGLEDLSFTLTYPDGKKVHKIQGEPFVLDQAGKYFLLGVDMDGNRGFCPRVLSFEVVLTAPITYEPELVFQDCFGNKAFSANLSGTDPSKVVIKWYNEKDEIVGNGILLFPTSHGEFKLDVQPLNSQSCPYPPRIFQVEKADLEEELSLSATPFCPSEKKSVISLEAEFDIIHLVKWIYYDNQGASIELSEFQELREILVEKQGVYEVVVFNKGNCELGRTTIEIKESVDLVEFDVPEELFVCKAYAFTPVTLQDLVFTMVLPDGQTLVRGKDEAFLIDQQGEYVLSATSSDLSKNTCPTTKIFKVKVNPPVEYDVVFVEQDCSGKSVYRAELFGADPDSLIINWYNSDGSVIGNAALISLTSHGDFSLEVYPKGSFSCPDPPISFFVEEPIVNLDLKIVTNTLCPGAEFSLLTLETDQNRVFRIEWYFTDFRGNKSPIHPANPMEIFAKEEGTYEVVIFSEKGCVLAKDQILLMRSMDAVRPSVKEEYTVCFENNIGERIDPGLFKIYNWYFEGSLIATYPTFKPTAAGKYSLVVSSKENCEYSVDFYAVEECEFRLVFPNAIKLGDPDRHFLIYANGDVEELEIWVFDKWGGLIFHCKNDNILSKSSGCHWDGTRNGERIPPGVYSVKLFYKRTGMGAGTDFATVLVLE</sequence>
<gene>
    <name evidence="1" type="ORF">SAMN05444412_10689</name>
</gene>
<protein>
    <submittedName>
        <fullName evidence="1">Uncharacterized protein</fullName>
    </submittedName>
</protein>
<organism evidence="1 2">
    <name type="scientific">Rhodonellum ikkaensis</name>
    <dbReference type="NCBI Taxonomy" id="336829"/>
    <lineage>
        <taxon>Bacteria</taxon>
        <taxon>Pseudomonadati</taxon>
        <taxon>Bacteroidota</taxon>
        <taxon>Cytophagia</taxon>
        <taxon>Cytophagales</taxon>
        <taxon>Cytophagaceae</taxon>
        <taxon>Rhodonellum</taxon>
    </lineage>
</organism>
<comment type="caution">
    <text evidence="1">The sequence shown here is derived from an EMBL/GenBank/DDBJ whole genome shotgun (WGS) entry which is preliminary data.</text>
</comment>
<reference evidence="1 2" key="1">
    <citation type="submission" date="2016-10" db="EMBL/GenBank/DDBJ databases">
        <authorList>
            <person name="Varghese N."/>
            <person name="Submissions S."/>
        </authorList>
    </citation>
    <scope>NUCLEOTIDE SEQUENCE [LARGE SCALE GENOMIC DNA]</scope>
    <source>
        <strain evidence="1 2">DSM 17997</strain>
    </source>
</reference>
<dbReference type="Proteomes" id="UP000199663">
    <property type="component" value="Unassembled WGS sequence"/>
</dbReference>
<dbReference type="EMBL" id="FNQC01000006">
    <property type="protein sequence ID" value="SDZ12675.1"/>
    <property type="molecule type" value="Genomic_DNA"/>
</dbReference>